<dbReference type="PROSITE" id="PS50977">
    <property type="entry name" value="HTH_TETR_2"/>
    <property type="match status" value="1"/>
</dbReference>
<dbReference type="PANTHER" id="PTHR43479">
    <property type="entry name" value="ACREF/ENVCD OPERON REPRESSOR-RELATED"/>
    <property type="match status" value="1"/>
</dbReference>
<dbReference type="Gene3D" id="1.10.357.10">
    <property type="entry name" value="Tetracycline Repressor, domain 2"/>
    <property type="match status" value="1"/>
</dbReference>
<keyword evidence="2 3" id="KW-0238">DNA-binding</keyword>
<feature type="DNA-binding region" description="H-T-H motif" evidence="3">
    <location>
        <begin position="27"/>
        <end position="46"/>
    </location>
</feature>
<dbReference type="Pfam" id="PF00440">
    <property type="entry name" value="TetR_N"/>
    <property type="match status" value="1"/>
</dbReference>
<dbReference type="EMBL" id="OBEK01000002">
    <property type="protein sequence ID" value="SNZ10158.1"/>
    <property type="molecule type" value="Genomic_DNA"/>
</dbReference>
<dbReference type="InterPro" id="IPR009057">
    <property type="entry name" value="Homeodomain-like_sf"/>
</dbReference>
<reference evidence="6" key="1">
    <citation type="submission" date="2017-09" db="EMBL/GenBank/DDBJ databases">
        <authorList>
            <person name="Varghese N."/>
            <person name="Submissions S."/>
        </authorList>
    </citation>
    <scope>NUCLEOTIDE SEQUENCE [LARGE SCALE GENOMIC DNA]</scope>
    <source>
        <strain evidence="6">CGMCC 1.8913</strain>
    </source>
</reference>
<feature type="domain" description="HTH tetR-type" evidence="4">
    <location>
        <begin position="4"/>
        <end position="64"/>
    </location>
</feature>
<sequence length="172" mass="19924">MRGEDKRELILKSAIKVISEKGISNFSISNICEIANISKGGFMYHFPSKEALLQSLHEFIIKFVKDLVDEELKVRNSYTEAYIYASYTVSKSEEIKAYTSLLNYETEAKELLAVWNNFYIEVLNNLSQELSPEWVSFVDIMVEGLWMKGAYYNDHNLMPAIELLTKLIKMKE</sequence>
<evidence type="ECO:0000313" key="5">
    <source>
        <dbReference type="EMBL" id="SNZ10158.1"/>
    </source>
</evidence>
<dbReference type="InterPro" id="IPR050624">
    <property type="entry name" value="HTH-type_Tx_Regulator"/>
</dbReference>
<dbReference type="Proteomes" id="UP000219356">
    <property type="component" value="Unassembled WGS sequence"/>
</dbReference>
<dbReference type="AlphaFoldDB" id="A0A285NLP4"/>
<dbReference type="SUPFAM" id="SSF46689">
    <property type="entry name" value="Homeodomain-like"/>
    <property type="match status" value="1"/>
</dbReference>
<dbReference type="RefSeq" id="WP_179636902.1">
    <property type="nucleotide sequence ID" value="NZ_OBEK01000002.1"/>
</dbReference>
<dbReference type="GO" id="GO:0003677">
    <property type="term" value="F:DNA binding"/>
    <property type="evidence" value="ECO:0007669"/>
    <property type="project" value="UniProtKB-UniRule"/>
</dbReference>
<evidence type="ECO:0000259" key="4">
    <source>
        <dbReference type="PROSITE" id="PS50977"/>
    </source>
</evidence>
<evidence type="ECO:0000256" key="3">
    <source>
        <dbReference type="PROSITE-ProRule" id="PRU00335"/>
    </source>
</evidence>
<evidence type="ECO:0000256" key="2">
    <source>
        <dbReference type="ARBA" id="ARBA00023125"/>
    </source>
</evidence>
<proteinExistence type="predicted"/>
<accession>A0A285NLP4</accession>
<keyword evidence="6" id="KW-1185">Reference proteome</keyword>
<evidence type="ECO:0000256" key="1">
    <source>
        <dbReference type="ARBA" id="ARBA00022491"/>
    </source>
</evidence>
<organism evidence="5 6">
    <name type="scientific">Terribacillus aidingensis</name>
    <dbReference type="NCBI Taxonomy" id="586416"/>
    <lineage>
        <taxon>Bacteria</taxon>
        <taxon>Bacillati</taxon>
        <taxon>Bacillota</taxon>
        <taxon>Bacilli</taxon>
        <taxon>Bacillales</taxon>
        <taxon>Bacillaceae</taxon>
        <taxon>Terribacillus</taxon>
    </lineage>
</organism>
<keyword evidence="1" id="KW-0678">Repressor</keyword>
<dbReference type="PRINTS" id="PR00455">
    <property type="entry name" value="HTHTETR"/>
</dbReference>
<protein>
    <submittedName>
        <fullName evidence="5">Transcriptional regulator, TetR family</fullName>
    </submittedName>
</protein>
<dbReference type="InterPro" id="IPR001647">
    <property type="entry name" value="HTH_TetR"/>
</dbReference>
<name>A0A285NLP4_9BACI</name>
<evidence type="ECO:0000313" key="6">
    <source>
        <dbReference type="Proteomes" id="UP000219356"/>
    </source>
</evidence>
<gene>
    <name evidence="5" type="ORF">SAMN05421503_1566</name>
</gene>
<dbReference type="PANTHER" id="PTHR43479:SF11">
    <property type="entry name" value="ACREF_ENVCD OPERON REPRESSOR-RELATED"/>
    <property type="match status" value="1"/>
</dbReference>